<evidence type="ECO:0000256" key="1">
    <source>
        <dbReference type="SAM" id="MobiDB-lite"/>
    </source>
</evidence>
<dbReference type="HOGENOM" id="CLU_2208440_0_0_6"/>
<organism evidence="3 4">
    <name type="scientific">Stenotrophomonas maltophilia (strain R551-3)</name>
    <dbReference type="NCBI Taxonomy" id="391008"/>
    <lineage>
        <taxon>Bacteria</taxon>
        <taxon>Pseudomonadati</taxon>
        <taxon>Pseudomonadota</taxon>
        <taxon>Gammaproteobacteria</taxon>
        <taxon>Lysobacterales</taxon>
        <taxon>Lysobacteraceae</taxon>
        <taxon>Stenotrophomonas</taxon>
        <taxon>Stenotrophomonas maltophilia group</taxon>
    </lineage>
</organism>
<feature type="compositionally biased region" description="Low complexity" evidence="1">
    <location>
        <begin position="69"/>
        <end position="85"/>
    </location>
</feature>
<name>B4SNW5_STRM5</name>
<evidence type="ECO:0008006" key="5">
    <source>
        <dbReference type="Google" id="ProtNLM"/>
    </source>
</evidence>
<feature type="region of interest" description="Disordered" evidence="1">
    <location>
        <begin position="69"/>
        <end position="118"/>
    </location>
</feature>
<dbReference type="AlphaFoldDB" id="B4SNW5"/>
<evidence type="ECO:0000313" key="4">
    <source>
        <dbReference type="Proteomes" id="UP000001867"/>
    </source>
</evidence>
<evidence type="ECO:0000256" key="2">
    <source>
        <dbReference type="SAM" id="Phobius"/>
    </source>
</evidence>
<keyword evidence="2" id="KW-0812">Transmembrane</keyword>
<feature type="transmembrane region" description="Helical" evidence="2">
    <location>
        <begin position="50"/>
        <end position="68"/>
    </location>
</feature>
<protein>
    <recommendedName>
        <fullName evidence="5">Transmembrane protein</fullName>
    </recommendedName>
</protein>
<accession>B4SNW5</accession>
<dbReference type="Proteomes" id="UP000001867">
    <property type="component" value="Chromosome"/>
</dbReference>
<reference evidence="3 4" key="1">
    <citation type="submission" date="2008-06" db="EMBL/GenBank/DDBJ databases">
        <title>Complete sequence of Stenotrophomonas maltophilia R551-3.</title>
        <authorList>
            <consortium name="US DOE Joint Genome Institute"/>
            <person name="Lucas S."/>
            <person name="Copeland A."/>
            <person name="Lapidus A."/>
            <person name="Glavina del Rio T."/>
            <person name="Dalin E."/>
            <person name="Tice H."/>
            <person name="Pitluck S."/>
            <person name="Chain P."/>
            <person name="Malfatti S."/>
            <person name="Shin M."/>
            <person name="Vergez L."/>
            <person name="Lang D."/>
            <person name="Schmutz J."/>
            <person name="Larimer F."/>
            <person name="Land M."/>
            <person name="Hauser L."/>
            <person name="Kyrpides N."/>
            <person name="Mikhailova N."/>
            <person name="Taghavi S."/>
            <person name="Monchy S."/>
            <person name="Newman L."/>
            <person name="Vangronsveld J."/>
            <person name="van der Lelie D."/>
            <person name="Richardson P."/>
        </authorList>
    </citation>
    <scope>NUCLEOTIDE SEQUENCE [LARGE SCALE GENOMIC DNA]</scope>
    <source>
        <strain evidence="3 4">R551-3</strain>
    </source>
</reference>
<dbReference type="KEGG" id="smt:Smal_1072"/>
<keyword evidence="2" id="KW-1133">Transmembrane helix</keyword>
<dbReference type="EMBL" id="CP001111">
    <property type="protein sequence ID" value="ACF50777.1"/>
    <property type="molecule type" value="Genomic_DNA"/>
</dbReference>
<proteinExistence type="predicted"/>
<gene>
    <name evidence="3" type="ordered locus">Smal_1072</name>
</gene>
<evidence type="ECO:0000313" key="3">
    <source>
        <dbReference type="EMBL" id="ACF50777.1"/>
    </source>
</evidence>
<sequence precursor="true">MPPVQARSRRMLIVALLLVLLVLGLNVVATVVIAQRDGLTAGGRTVQLLLVWLLPLVGAILCMAVATADGSGSRADGGASYDSSGGYSGDNHSHHSHSSSDCSSDGGGGDGGSCGGGD</sequence>
<feature type="compositionally biased region" description="Gly residues" evidence="1">
    <location>
        <begin position="105"/>
        <end position="118"/>
    </location>
</feature>
<keyword evidence="2" id="KW-0472">Membrane</keyword>